<dbReference type="EMBL" id="PQXI01000261">
    <property type="protein sequence ID" value="TGO20824.1"/>
    <property type="molecule type" value="Genomic_DNA"/>
</dbReference>
<proteinExistence type="predicted"/>
<gene>
    <name evidence="1" type="ORF">BPAE_0262g00010</name>
</gene>
<evidence type="ECO:0000313" key="1">
    <source>
        <dbReference type="EMBL" id="TGO20824.1"/>
    </source>
</evidence>
<accession>A0A4Z1F7Q0</accession>
<sequence length="153" mass="16803">MARKSSLEVSTLGTPSTAGGVAKVVAHMSTGSINVMQNWVAQVQSSGMTNIAMYMSQPDPNRNLNPTPNYVQQMATLMNADYNVVFNLMITTGPLLHDFNIWVRNQAHRLMTADFAIHQRDSDDVDSTKPGFGEMESSAADDVIADTYRLIAY</sequence>
<name>A0A4Z1F7Q0_9HELO</name>
<organism evidence="1 2">
    <name type="scientific">Botrytis paeoniae</name>
    <dbReference type="NCBI Taxonomy" id="278948"/>
    <lineage>
        <taxon>Eukaryota</taxon>
        <taxon>Fungi</taxon>
        <taxon>Dikarya</taxon>
        <taxon>Ascomycota</taxon>
        <taxon>Pezizomycotina</taxon>
        <taxon>Leotiomycetes</taxon>
        <taxon>Helotiales</taxon>
        <taxon>Sclerotiniaceae</taxon>
        <taxon>Botrytis</taxon>
    </lineage>
</organism>
<dbReference type="Proteomes" id="UP000297910">
    <property type="component" value="Unassembled WGS sequence"/>
</dbReference>
<comment type="caution">
    <text evidence="1">The sequence shown here is derived from an EMBL/GenBank/DDBJ whole genome shotgun (WGS) entry which is preliminary data.</text>
</comment>
<dbReference type="AlphaFoldDB" id="A0A4Z1F7Q0"/>
<evidence type="ECO:0000313" key="2">
    <source>
        <dbReference type="Proteomes" id="UP000297910"/>
    </source>
</evidence>
<keyword evidence="2" id="KW-1185">Reference proteome</keyword>
<reference evidence="1 2" key="1">
    <citation type="submission" date="2017-12" db="EMBL/GenBank/DDBJ databases">
        <title>Comparative genomics of Botrytis spp.</title>
        <authorList>
            <person name="Valero-Jimenez C.A."/>
            <person name="Tapia P."/>
            <person name="Veloso J."/>
            <person name="Silva-Moreno E."/>
            <person name="Staats M."/>
            <person name="Valdes J.H."/>
            <person name="Van Kan J.A.L."/>
        </authorList>
    </citation>
    <scope>NUCLEOTIDE SEQUENCE [LARGE SCALE GENOMIC DNA]</scope>
    <source>
        <strain evidence="1 2">Bp0003</strain>
    </source>
</reference>
<protein>
    <submittedName>
        <fullName evidence="1">Uncharacterized protein</fullName>
    </submittedName>
</protein>